<evidence type="ECO:0000313" key="1">
    <source>
        <dbReference type="EMBL" id="GIY74779.1"/>
    </source>
</evidence>
<organism evidence="1 2">
    <name type="scientific">Caerostris darwini</name>
    <dbReference type="NCBI Taxonomy" id="1538125"/>
    <lineage>
        <taxon>Eukaryota</taxon>
        <taxon>Metazoa</taxon>
        <taxon>Ecdysozoa</taxon>
        <taxon>Arthropoda</taxon>
        <taxon>Chelicerata</taxon>
        <taxon>Arachnida</taxon>
        <taxon>Araneae</taxon>
        <taxon>Araneomorphae</taxon>
        <taxon>Entelegynae</taxon>
        <taxon>Araneoidea</taxon>
        <taxon>Araneidae</taxon>
        <taxon>Caerostris</taxon>
    </lineage>
</organism>
<dbReference type="EMBL" id="BPLQ01013786">
    <property type="protein sequence ID" value="GIY74779.1"/>
    <property type="molecule type" value="Genomic_DNA"/>
</dbReference>
<reference evidence="1 2" key="1">
    <citation type="submission" date="2021-06" db="EMBL/GenBank/DDBJ databases">
        <title>Caerostris darwini draft genome.</title>
        <authorList>
            <person name="Kono N."/>
            <person name="Arakawa K."/>
        </authorList>
    </citation>
    <scope>NUCLEOTIDE SEQUENCE [LARGE SCALE GENOMIC DNA]</scope>
</reference>
<keyword evidence="2" id="KW-1185">Reference proteome</keyword>
<accession>A0AAV4VYT6</accession>
<evidence type="ECO:0000313" key="2">
    <source>
        <dbReference type="Proteomes" id="UP001054837"/>
    </source>
</evidence>
<comment type="caution">
    <text evidence="1">The sequence shown here is derived from an EMBL/GenBank/DDBJ whole genome shotgun (WGS) entry which is preliminary data.</text>
</comment>
<name>A0AAV4VYT6_9ARAC</name>
<sequence length="108" mass="12205">MRAIPMTLRFAFTRVDFGHNSKHAFSQEVVMKLFVCVSETWWAFFISRSKTSASGSFTCLDSEMDIAFDTSPDYSPTNGLKEGGYWTLRLEFGIVALSPFTDCHTQAQ</sequence>
<dbReference type="Proteomes" id="UP001054837">
    <property type="component" value="Unassembled WGS sequence"/>
</dbReference>
<dbReference type="AlphaFoldDB" id="A0AAV4VYT6"/>
<gene>
    <name evidence="1" type="ORF">CDAR_184751</name>
</gene>
<proteinExistence type="predicted"/>
<protein>
    <submittedName>
        <fullName evidence="1">Uncharacterized protein</fullName>
    </submittedName>
</protein>